<dbReference type="EMBL" id="CADCUW010000444">
    <property type="protein sequence ID" value="CAA9438263.1"/>
    <property type="molecule type" value="Genomic_DNA"/>
</dbReference>
<feature type="non-terminal residue" evidence="1">
    <location>
        <position position="1"/>
    </location>
</feature>
<protein>
    <recommendedName>
        <fullName evidence="2">PASTA domain-containing protein</fullName>
    </recommendedName>
</protein>
<evidence type="ECO:0008006" key="2">
    <source>
        <dbReference type="Google" id="ProtNLM"/>
    </source>
</evidence>
<dbReference type="AlphaFoldDB" id="A0A6J4QCU6"/>
<sequence length="41" mass="4230">EGFAARGVTWATEPAAGTLAPEGSTVTVYATPQDLPPRPVF</sequence>
<reference evidence="1" key="1">
    <citation type="submission" date="2020-02" db="EMBL/GenBank/DDBJ databases">
        <authorList>
            <person name="Meier V. D."/>
        </authorList>
    </citation>
    <scope>NUCLEOTIDE SEQUENCE</scope>
    <source>
        <strain evidence="1">AVDCRST_MAG01</strain>
    </source>
</reference>
<proteinExistence type="predicted"/>
<name>A0A6J4QCU6_9ACTN</name>
<organism evidence="1">
    <name type="scientific">uncultured Rubrobacteraceae bacterium</name>
    <dbReference type="NCBI Taxonomy" id="349277"/>
    <lineage>
        <taxon>Bacteria</taxon>
        <taxon>Bacillati</taxon>
        <taxon>Actinomycetota</taxon>
        <taxon>Rubrobacteria</taxon>
        <taxon>Rubrobacterales</taxon>
        <taxon>Rubrobacteraceae</taxon>
        <taxon>environmental samples</taxon>
    </lineage>
</organism>
<accession>A0A6J4QCU6</accession>
<gene>
    <name evidence="1" type="ORF">AVDCRST_MAG01-01-3426</name>
</gene>
<evidence type="ECO:0000313" key="1">
    <source>
        <dbReference type="EMBL" id="CAA9438263.1"/>
    </source>
</evidence>